<dbReference type="EMBL" id="ACDP02000026">
    <property type="protein sequence ID" value="EEO27401.2"/>
    <property type="molecule type" value="Genomic_DNA"/>
</dbReference>
<dbReference type="InterPro" id="IPR016181">
    <property type="entry name" value="Acyl_CoA_acyltransferase"/>
</dbReference>
<dbReference type="AlphaFoldDB" id="C3X2G5"/>
<dbReference type="eggNOG" id="COG1670">
    <property type="taxonomic scope" value="Bacteria"/>
</dbReference>
<organism evidence="2 3">
    <name type="scientific">Oxalobacter paraformigenes</name>
    <dbReference type="NCBI Taxonomy" id="556268"/>
    <lineage>
        <taxon>Bacteria</taxon>
        <taxon>Pseudomonadati</taxon>
        <taxon>Pseudomonadota</taxon>
        <taxon>Betaproteobacteria</taxon>
        <taxon>Burkholderiales</taxon>
        <taxon>Oxalobacteraceae</taxon>
        <taxon>Oxalobacter</taxon>
    </lineage>
</organism>
<keyword evidence="3" id="KW-1185">Reference proteome</keyword>
<dbReference type="InterPro" id="IPR000182">
    <property type="entry name" value="GNAT_dom"/>
</dbReference>
<evidence type="ECO:0000313" key="2">
    <source>
        <dbReference type="EMBL" id="EEO27401.2"/>
    </source>
</evidence>
<dbReference type="Proteomes" id="UP000003973">
    <property type="component" value="Unassembled WGS sequence"/>
</dbReference>
<comment type="caution">
    <text evidence="2">The sequence shown here is derived from an EMBL/GenBank/DDBJ whole genome shotgun (WGS) entry which is preliminary data.</text>
</comment>
<dbReference type="PROSITE" id="PS51186">
    <property type="entry name" value="GNAT"/>
    <property type="match status" value="1"/>
</dbReference>
<proteinExistence type="predicted"/>
<evidence type="ECO:0000313" key="3">
    <source>
        <dbReference type="Proteomes" id="UP000003973"/>
    </source>
</evidence>
<reference evidence="2" key="1">
    <citation type="submission" date="2011-10" db="EMBL/GenBank/DDBJ databases">
        <title>The Genome Sequence of Oxalobacter formigenes HOxBLS.</title>
        <authorList>
            <consortium name="The Broad Institute Genome Sequencing Platform"/>
            <person name="Earl A."/>
            <person name="Ward D."/>
            <person name="Feldgarden M."/>
            <person name="Gevers D."/>
            <person name="Allison M.J."/>
            <person name="Humphrey S."/>
            <person name="Young S.K."/>
            <person name="Zeng Q."/>
            <person name="Gargeya S."/>
            <person name="Fitzgerald M."/>
            <person name="Haas B."/>
            <person name="Abouelleil A."/>
            <person name="Alvarado L."/>
            <person name="Arachchi H.M."/>
            <person name="Berlin A."/>
            <person name="Brown A."/>
            <person name="Chapman S.B."/>
            <person name="Chen Z."/>
            <person name="Dunbar C."/>
            <person name="Freedman E."/>
            <person name="Gearin G."/>
            <person name="Goldberg J."/>
            <person name="Griggs A."/>
            <person name="Gujja S."/>
            <person name="Heiman D."/>
            <person name="Howarth C."/>
            <person name="Larson L."/>
            <person name="Lui A."/>
            <person name="MacDonald P.J.P."/>
            <person name="Montmayeur A."/>
            <person name="Murphy C."/>
            <person name="Neiman D."/>
            <person name="Pearson M."/>
            <person name="Priest M."/>
            <person name="Roberts A."/>
            <person name="Saif S."/>
            <person name="Shea T."/>
            <person name="Shenoy N."/>
            <person name="Sisk P."/>
            <person name="Stolte C."/>
            <person name="Sykes S."/>
            <person name="Wortman J."/>
            <person name="Nusbaum C."/>
            <person name="Birren B."/>
        </authorList>
    </citation>
    <scope>NUCLEOTIDE SEQUENCE [LARGE SCALE GENOMIC DNA]</scope>
    <source>
        <strain evidence="2">HOxBLS</strain>
    </source>
</reference>
<feature type="domain" description="N-acetyltransferase" evidence="1">
    <location>
        <begin position="21"/>
        <end position="183"/>
    </location>
</feature>
<sequence length="192" mass="22050">MRLKCMTEKNSPKTVAETGRLLLRELTADDFPGLCRALQDEVVTKVYERTFTDREIRFWLEGQFRNYRDEGFGMWAVVLKESGEMIGHAGIFVSRHGDDEIHEIGYLFEKAYWGNGYATEAVLACRKVAFDILGLEKVYSIIRADNMASRAVARKNGMRVVETVYRLTMGKAIPHYVYRIANPERKTERSPG</sequence>
<dbReference type="Gene3D" id="3.40.630.30">
    <property type="match status" value="1"/>
</dbReference>
<dbReference type="HOGENOM" id="CLU_013985_3_1_4"/>
<name>C3X2G5_9BURK</name>
<gene>
    <name evidence="2" type="ORF">OFAG_00554</name>
</gene>
<protein>
    <recommendedName>
        <fullName evidence="1">N-acetyltransferase domain-containing protein</fullName>
    </recommendedName>
</protein>
<accession>C3X2G5</accession>
<dbReference type="Pfam" id="PF13302">
    <property type="entry name" value="Acetyltransf_3"/>
    <property type="match status" value="1"/>
</dbReference>
<dbReference type="PANTHER" id="PTHR43792">
    <property type="entry name" value="GNAT FAMILY, PUTATIVE (AFU_ORTHOLOGUE AFUA_3G00765)-RELATED-RELATED"/>
    <property type="match status" value="1"/>
</dbReference>
<dbReference type="InterPro" id="IPR051531">
    <property type="entry name" value="N-acetyltransferase"/>
</dbReference>
<dbReference type="PANTHER" id="PTHR43792:SF1">
    <property type="entry name" value="N-ACETYLTRANSFERASE DOMAIN-CONTAINING PROTEIN"/>
    <property type="match status" value="1"/>
</dbReference>
<evidence type="ECO:0000259" key="1">
    <source>
        <dbReference type="PROSITE" id="PS51186"/>
    </source>
</evidence>
<dbReference type="GO" id="GO:0016747">
    <property type="term" value="F:acyltransferase activity, transferring groups other than amino-acyl groups"/>
    <property type="evidence" value="ECO:0007669"/>
    <property type="project" value="InterPro"/>
</dbReference>
<dbReference type="SUPFAM" id="SSF55729">
    <property type="entry name" value="Acyl-CoA N-acyltransferases (Nat)"/>
    <property type="match status" value="1"/>
</dbReference>